<evidence type="ECO:0000313" key="1">
    <source>
        <dbReference type="EMBL" id="OGY17465.1"/>
    </source>
</evidence>
<reference evidence="1 2" key="1">
    <citation type="journal article" date="2016" name="Nat. Commun.">
        <title>Thousands of microbial genomes shed light on interconnected biogeochemical processes in an aquifer system.</title>
        <authorList>
            <person name="Anantharaman K."/>
            <person name="Brown C.T."/>
            <person name="Hug L.A."/>
            <person name="Sharon I."/>
            <person name="Castelle C.J."/>
            <person name="Probst A.J."/>
            <person name="Thomas B.C."/>
            <person name="Singh A."/>
            <person name="Wilkins M.J."/>
            <person name="Karaoz U."/>
            <person name="Brodie E.L."/>
            <person name="Williams K.H."/>
            <person name="Hubbard S.S."/>
            <person name="Banfield J.F."/>
        </authorList>
    </citation>
    <scope>NUCLEOTIDE SEQUENCE [LARGE SCALE GENOMIC DNA]</scope>
</reference>
<dbReference type="Proteomes" id="UP000177324">
    <property type="component" value="Unassembled WGS sequence"/>
</dbReference>
<evidence type="ECO:0008006" key="3">
    <source>
        <dbReference type="Google" id="ProtNLM"/>
    </source>
</evidence>
<evidence type="ECO:0000313" key="2">
    <source>
        <dbReference type="Proteomes" id="UP000177324"/>
    </source>
</evidence>
<comment type="caution">
    <text evidence="1">The sequence shown here is derived from an EMBL/GenBank/DDBJ whole genome shotgun (WGS) entry which is preliminary data.</text>
</comment>
<dbReference type="InterPro" id="IPR037914">
    <property type="entry name" value="SpoVT-AbrB_sf"/>
</dbReference>
<gene>
    <name evidence="1" type="ORF">A2784_03590</name>
</gene>
<proteinExistence type="predicted"/>
<organism evidence="1 2">
    <name type="scientific">Candidatus Chisholmbacteria bacterium RIFCSPHIGHO2_01_FULL_48_12</name>
    <dbReference type="NCBI Taxonomy" id="1797589"/>
    <lineage>
        <taxon>Bacteria</taxon>
        <taxon>Candidatus Chisholmiibacteriota</taxon>
    </lineage>
</organism>
<accession>A0A1G1VQ05</accession>
<dbReference type="AlphaFoldDB" id="A0A1G1VQ05"/>
<dbReference type="SUPFAM" id="SSF89447">
    <property type="entry name" value="AbrB/MazE/MraZ-like"/>
    <property type="match status" value="1"/>
</dbReference>
<dbReference type="Gene3D" id="2.10.260.10">
    <property type="match status" value="1"/>
</dbReference>
<dbReference type="EMBL" id="MHCH01000024">
    <property type="protein sequence ID" value="OGY17465.1"/>
    <property type="molecule type" value="Genomic_DNA"/>
</dbReference>
<dbReference type="STRING" id="1797589.A2784_03590"/>
<sequence length="87" mass="10186">MQLQRFVKSFSQGQITIPKDFRDQLQLGNDFWLKLSLDTNRIIAEAAIKSPTPHNYTQKLLQVKGKWFNPQDWQGVREEVTARLRGN</sequence>
<name>A0A1G1VQ05_9BACT</name>
<protein>
    <recommendedName>
        <fullName evidence="3">SpoVT-AbrB domain-containing protein</fullName>
    </recommendedName>
</protein>